<evidence type="ECO:0000313" key="2">
    <source>
        <dbReference type="Proteomes" id="UP001473302"/>
    </source>
</evidence>
<accession>A0ABP9ZDI9</accession>
<gene>
    <name evidence="1" type="ORF">MFLAVUS_010727</name>
</gene>
<evidence type="ECO:0008006" key="3">
    <source>
        <dbReference type="Google" id="ProtNLM"/>
    </source>
</evidence>
<protein>
    <recommendedName>
        <fullName evidence="3">SWIM-type domain-containing protein</fullName>
    </recommendedName>
</protein>
<sequence>MENDQMIYHCCPFTKDIIEDVSYVVTLDTSREFIEKYSCPDPPYSCKHIFLVSRAHAIPYSDKSVFAHPLVTSHDNDAFIEVGITDYKQSDR</sequence>
<name>A0ABP9ZDI9_9FUNG</name>
<organism evidence="1 2">
    <name type="scientific">Mucor flavus</name>
    <dbReference type="NCBI Taxonomy" id="439312"/>
    <lineage>
        <taxon>Eukaryota</taxon>
        <taxon>Fungi</taxon>
        <taxon>Fungi incertae sedis</taxon>
        <taxon>Mucoromycota</taxon>
        <taxon>Mucoromycotina</taxon>
        <taxon>Mucoromycetes</taxon>
        <taxon>Mucorales</taxon>
        <taxon>Mucorineae</taxon>
        <taxon>Mucoraceae</taxon>
        <taxon>Mucor</taxon>
    </lineage>
</organism>
<comment type="caution">
    <text evidence="1">The sequence shown here is derived from an EMBL/GenBank/DDBJ whole genome shotgun (WGS) entry which is preliminary data.</text>
</comment>
<dbReference type="EMBL" id="BAABUK010000039">
    <property type="protein sequence ID" value="GAA5817185.1"/>
    <property type="molecule type" value="Genomic_DNA"/>
</dbReference>
<evidence type="ECO:0000313" key="1">
    <source>
        <dbReference type="EMBL" id="GAA5817185.1"/>
    </source>
</evidence>
<keyword evidence="2" id="KW-1185">Reference proteome</keyword>
<reference evidence="1 2" key="1">
    <citation type="submission" date="2024-04" db="EMBL/GenBank/DDBJ databases">
        <title>genome sequences of Mucor flavus KT1a and Helicostylum pulchrum KT1b strains isolated from the surface of a dry-aged beef.</title>
        <authorList>
            <person name="Toyotome T."/>
            <person name="Hosono M."/>
            <person name="Torimaru M."/>
            <person name="Fukuda K."/>
            <person name="Mikami N."/>
        </authorList>
    </citation>
    <scope>NUCLEOTIDE SEQUENCE [LARGE SCALE GENOMIC DNA]</scope>
    <source>
        <strain evidence="1 2">KT1a</strain>
    </source>
</reference>
<proteinExistence type="predicted"/>
<dbReference type="Proteomes" id="UP001473302">
    <property type="component" value="Unassembled WGS sequence"/>
</dbReference>